<dbReference type="PANTHER" id="PTHR10622:SF12">
    <property type="entry name" value="HET DOMAIN-CONTAINING PROTEIN"/>
    <property type="match status" value="1"/>
</dbReference>
<name>A0A9P4GCH3_9PLEO</name>
<dbReference type="Pfam" id="PF26640">
    <property type="entry name" value="DUF8212"/>
    <property type="match status" value="1"/>
</dbReference>
<dbReference type="OrthoDB" id="674604at2759"/>
<evidence type="ECO:0000259" key="2">
    <source>
        <dbReference type="Pfam" id="PF26640"/>
    </source>
</evidence>
<evidence type="ECO:0000259" key="1">
    <source>
        <dbReference type="Pfam" id="PF06985"/>
    </source>
</evidence>
<feature type="domain" description="Heterokaryon incompatibility" evidence="1">
    <location>
        <begin position="22"/>
        <end position="142"/>
    </location>
</feature>
<protein>
    <submittedName>
        <fullName evidence="3">HET-domain-containing protein</fullName>
    </submittedName>
</protein>
<reference evidence="3" key="1">
    <citation type="submission" date="2020-01" db="EMBL/GenBank/DDBJ databases">
        <authorList>
            <consortium name="DOE Joint Genome Institute"/>
            <person name="Haridas S."/>
            <person name="Albert R."/>
            <person name="Binder M."/>
            <person name="Bloem J."/>
            <person name="Labutti K."/>
            <person name="Salamov A."/>
            <person name="Andreopoulos B."/>
            <person name="Baker S.E."/>
            <person name="Barry K."/>
            <person name="Bills G."/>
            <person name="Bluhm B.H."/>
            <person name="Cannon C."/>
            <person name="Castanera R."/>
            <person name="Culley D.E."/>
            <person name="Daum C."/>
            <person name="Ezra D."/>
            <person name="Gonzalez J.B."/>
            <person name="Henrissat B."/>
            <person name="Kuo A."/>
            <person name="Liang C."/>
            <person name="Lipzen A."/>
            <person name="Lutzoni F."/>
            <person name="Magnuson J."/>
            <person name="Mondo S."/>
            <person name="Nolan M."/>
            <person name="Ohm R."/>
            <person name="Pangilinan J."/>
            <person name="Park H.-J."/>
            <person name="Ramirez L."/>
            <person name="Alfaro M."/>
            <person name="Sun H."/>
            <person name="Tritt A."/>
            <person name="Yoshinaga Y."/>
            <person name="Zwiers L.-H."/>
            <person name="Turgeon B.G."/>
            <person name="Goodwin S.B."/>
            <person name="Spatafora J.W."/>
            <person name="Crous P.W."/>
            <person name="Grigoriev I.V."/>
        </authorList>
    </citation>
    <scope>NUCLEOTIDE SEQUENCE</scope>
    <source>
        <strain evidence="3">CBS 394.84</strain>
    </source>
</reference>
<dbReference type="Pfam" id="PF06985">
    <property type="entry name" value="HET"/>
    <property type="match status" value="1"/>
</dbReference>
<comment type="caution">
    <text evidence="3">The sequence shown here is derived from an EMBL/GenBank/DDBJ whole genome shotgun (WGS) entry which is preliminary data.</text>
</comment>
<dbReference type="AlphaFoldDB" id="A0A9P4GCH3"/>
<dbReference type="Proteomes" id="UP000800039">
    <property type="component" value="Unassembled WGS sequence"/>
</dbReference>
<dbReference type="InterPro" id="IPR058525">
    <property type="entry name" value="DUF8212"/>
</dbReference>
<dbReference type="InterPro" id="IPR010730">
    <property type="entry name" value="HET"/>
</dbReference>
<accession>A0A9P4GCH3</accession>
<dbReference type="EMBL" id="ML976617">
    <property type="protein sequence ID" value="KAF1842816.1"/>
    <property type="molecule type" value="Genomic_DNA"/>
</dbReference>
<dbReference type="GeneID" id="63850891"/>
<sequence>MRLLHSTTFEFEVFHDDQIPPYAILSHTWGEEEVSYQEMWFLQKLVALPDHLRQNHAFVAALEAAAGHNISTNVRESMGDRAGYKKIEQTAKLAKEKKLDYFWVDTCCIDKSSSAELQQAINSMYQWYNRSSFCIVYLEDARTVVYDQRDGDYLYKVLKESRWVTRGWTLQELIAPFLVNFYDQEWNHIFDKHNFSSTICAITGIPTYVLSSGDLSQASVAQKMSWAAHRKTTRKEDMAYSLMGIFAIHMAMLNGEGDNAFRRLQEEIMRTSSDDSIFAWRALQGSPSGFRGLLARSPREFQNSQHIVCGEHNHIAYATLNLGLRIETCIQPVPRKGMSRIWDKSLYLCMLNAEFPTGKKVALLLQQLESLKYTRVQANACWDWTTLQDNPTTLYIEHTPQIPRNFRSSAMHCFHLKRSSSKESVSLYQIDCVRPYDLWDGKHQELLIPEYDTPYGDTERFSQHDFAISKGRKHFIGIIWLSCVNSFLRTLIQVLVGYDRSTGRVWCRALYSGSQHGPWPNLHAPTKDWRAALHHFGDFQDCGSHDEIDLSTLSGKPGTEENINVKINPGLHCGLISHIVEIDGLSYYPHGMGAPVLRAQSNL</sequence>
<dbReference type="PANTHER" id="PTHR10622">
    <property type="entry name" value="HET DOMAIN-CONTAINING PROTEIN"/>
    <property type="match status" value="1"/>
</dbReference>
<proteinExistence type="predicted"/>
<feature type="domain" description="DUF8212" evidence="2">
    <location>
        <begin position="259"/>
        <end position="293"/>
    </location>
</feature>
<evidence type="ECO:0000313" key="4">
    <source>
        <dbReference type="Proteomes" id="UP000800039"/>
    </source>
</evidence>
<gene>
    <name evidence="3" type="ORF">K460DRAFT_367762</name>
</gene>
<evidence type="ECO:0000313" key="3">
    <source>
        <dbReference type="EMBL" id="KAF1842816.1"/>
    </source>
</evidence>
<organism evidence="3 4">
    <name type="scientific">Cucurbitaria berberidis CBS 394.84</name>
    <dbReference type="NCBI Taxonomy" id="1168544"/>
    <lineage>
        <taxon>Eukaryota</taxon>
        <taxon>Fungi</taxon>
        <taxon>Dikarya</taxon>
        <taxon>Ascomycota</taxon>
        <taxon>Pezizomycotina</taxon>
        <taxon>Dothideomycetes</taxon>
        <taxon>Pleosporomycetidae</taxon>
        <taxon>Pleosporales</taxon>
        <taxon>Pleosporineae</taxon>
        <taxon>Cucurbitariaceae</taxon>
        <taxon>Cucurbitaria</taxon>
    </lineage>
</organism>
<keyword evidence="4" id="KW-1185">Reference proteome</keyword>
<dbReference type="RefSeq" id="XP_040785379.1">
    <property type="nucleotide sequence ID" value="XM_040933640.1"/>
</dbReference>